<reference evidence="1" key="1">
    <citation type="submission" date="2021-05" db="EMBL/GenBank/DDBJ databases">
        <authorList>
            <person name="Scholz U."/>
            <person name="Mascher M."/>
            <person name="Fiebig A."/>
        </authorList>
    </citation>
    <scope>NUCLEOTIDE SEQUENCE [LARGE SCALE GENOMIC DNA]</scope>
</reference>
<dbReference type="Proteomes" id="UP001732700">
    <property type="component" value="Chromosome 6C"/>
</dbReference>
<protein>
    <submittedName>
        <fullName evidence="1">Uncharacterized protein</fullName>
    </submittedName>
</protein>
<proteinExistence type="predicted"/>
<reference evidence="1" key="2">
    <citation type="submission" date="2025-09" db="UniProtKB">
        <authorList>
            <consortium name="EnsemblPlants"/>
        </authorList>
    </citation>
    <scope>IDENTIFICATION</scope>
</reference>
<dbReference type="EnsemblPlants" id="AVESA.00010b.r2.6CG1128120.1">
    <property type="protein sequence ID" value="AVESA.00010b.r2.6CG1128120.1.CDS"/>
    <property type="gene ID" value="AVESA.00010b.r2.6CG1128120"/>
</dbReference>
<organism evidence="1 2">
    <name type="scientific">Avena sativa</name>
    <name type="common">Oat</name>
    <dbReference type="NCBI Taxonomy" id="4498"/>
    <lineage>
        <taxon>Eukaryota</taxon>
        <taxon>Viridiplantae</taxon>
        <taxon>Streptophyta</taxon>
        <taxon>Embryophyta</taxon>
        <taxon>Tracheophyta</taxon>
        <taxon>Spermatophyta</taxon>
        <taxon>Magnoliopsida</taxon>
        <taxon>Liliopsida</taxon>
        <taxon>Poales</taxon>
        <taxon>Poaceae</taxon>
        <taxon>BOP clade</taxon>
        <taxon>Pooideae</taxon>
        <taxon>Poodae</taxon>
        <taxon>Poeae</taxon>
        <taxon>Poeae Chloroplast Group 1 (Aveneae type)</taxon>
        <taxon>Aveninae</taxon>
        <taxon>Avena</taxon>
    </lineage>
</organism>
<sequence>MSSCRALQSLNLEDCDQLIYLTIIHSQLRSLIIVLCSSVVSVCIHADNLESFVYKGQKINVEYEYAPFLEELLVYFVEKNECPLDFVSALPKLSKLDRLVVQFPTRLHVSRALQHTVRFAALKTIMFILVRSWKESICSIAYLLKAAPSIEYFGLYGCTCKLREPSGLNMTWPEDLTLSRLDTIMMGGFSGESELMELLYFLLRRAPALQRLQLETGSMDQWFSRWKKHKLQDEARCRYAREMASAHLAPKVPSTVAFTIT</sequence>
<keyword evidence="2" id="KW-1185">Reference proteome</keyword>
<evidence type="ECO:0000313" key="2">
    <source>
        <dbReference type="Proteomes" id="UP001732700"/>
    </source>
</evidence>
<accession>A0ACD5ZD40</accession>
<evidence type="ECO:0000313" key="1">
    <source>
        <dbReference type="EnsemblPlants" id="AVESA.00010b.r2.6CG1128120.1.CDS"/>
    </source>
</evidence>
<name>A0ACD5ZD40_AVESA</name>